<name>A0A845AG36_9SPHN</name>
<reference evidence="2 3" key="1">
    <citation type="submission" date="2019-12" db="EMBL/GenBank/DDBJ databases">
        <title>Genomic-based taxomic classification of the family Erythrobacteraceae.</title>
        <authorList>
            <person name="Xu L."/>
        </authorList>
    </citation>
    <scope>NUCLEOTIDE SEQUENCE [LARGE SCALE GENOMIC DNA]</scope>
    <source>
        <strain evidence="2 3">KEMB 9005-328</strain>
    </source>
</reference>
<dbReference type="Proteomes" id="UP000439780">
    <property type="component" value="Unassembled WGS sequence"/>
</dbReference>
<evidence type="ECO:0000256" key="1">
    <source>
        <dbReference type="SAM" id="Coils"/>
    </source>
</evidence>
<keyword evidence="3" id="KW-1185">Reference proteome</keyword>
<gene>
    <name evidence="2" type="ORF">GRI58_01555</name>
</gene>
<proteinExistence type="predicted"/>
<comment type="caution">
    <text evidence="2">The sequence shown here is derived from an EMBL/GenBank/DDBJ whole genome shotgun (WGS) entry which is preliminary data.</text>
</comment>
<evidence type="ECO:0000313" key="2">
    <source>
        <dbReference type="EMBL" id="MXP27506.1"/>
    </source>
</evidence>
<feature type="coiled-coil region" evidence="1">
    <location>
        <begin position="36"/>
        <end position="63"/>
    </location>
</feature>
<sequence length="183" mass="20233">MASKPAPVPGSRLRQAGWALTLSVAFALFLALTFHVNAIRNQVRLTERQIVAVQQDKQMLETEFQSRASQRQLAEWNAVDFGFKAPRADQFVENETQLAMLGAPRQLDAPQPIRVARAETPQEYSAESRLAQLISPFTDKQLGDEARTIAAHELPRAARAGAAGLAERLAQSQGFTRLAEVRQ</sequence>
<dbReference type="RefSeq" id="WP_160751788.1">
    <property type="nucleotide sequence ID" value="NZ_WTYA01000001.1"/>
</dbReference>
<accession>A0A845AG36</accession>
<organism evidence="2 3">
    <name type="scientific">Qipengyuania algicida</name>
    <dbReference type="NCBI Taxonomy" id="1836209"/>
    <lineage>
        <taxon>Bacteria</taxon>
        <taxon>Pseudomonadati</taxon>
        <taxon>Pseudomonadota</taxon>
        <taxon>Alphaproteobacteria</taxon>
        <taxon>Sphingomonadales</taxon>
        <taxon>Erythrobacteraceae</taxon>
        <taxon>Qipengyuania</taxon>
    </lineage>
</organism>
<dbReference type="AlphaFoldDB" id="A0A845AG36"/>
<keyword evidence="1" id="KW-0175">Coiled coil</keyword>
<evidence type="ECO:0000313" key="3">
    <source>
        <dbReference type="Proteomes" id="UP000439780"/>
    </source>
</evidence>
<dbReference type="EMBL" id="WTYA01000001">
    <property type="protein sequence ID" value="MXP27506.1"/>
    <property type="molecule type" value="Genomic_DNA"/>
</dbReference>
<protein>
    <submittedName>
        <fullName evidence="2">Uncharacterized protein</fullName>
    </submittedName>
</protein>
<dbReference type="OrthoDB" id="7391128at2"/>